<keyword evidence="11" id="KW-0862">Zinc</keyword>
<evidence type="ECO:0000256" key="10">
    <source>
        <dbReference type="PIRSR" id="PIRSR004682-3"/>
    </source>
</evidence>
<keyword evidence="13" id="KW-1185">Reference proteome</keyword>
<evidence type="ECO:0000313" key="12">
    <source>
        <dbReference type="EMBL" id="ETD22557.1"/>
    </source>
</evidence>
<comment type="caution">
    <text evidence="12">The sequence shown here is derived from an EMBL/GenBank/DDBJ whole genome shotgun (WGS) entry which is preliminary data.</text>
</comment>
<dbReference type="GO" id="GO:0046872">
    <property type="term" value="F:metal ion binding"/>
    <property type="evidence" value="ECO:0007669"/>
    <property type="project" value="UniProtKB-KW"/>
</dbReference>
<dbReference type="InterPro" id="IPR004446">
    <property type="entry name" value="Heptose_bisP_phosphatase"/>
</dbReference>
<evidence type="ECO:0000313" key="13">
    <source>
        <dbReference type="Proteomes" id="UP000018731"/>
    </source>
</evidence>
<evidence type="ECO:0000256" key="3">
    <source>
        <dbReference type="ARBA" id="ARBA00022723"/>
    </source>
</evidence>
<evidence type="ECO:0000256" key="2">
    <source>
        <dbReference type="ARBA" id="ARBA00022490"/>
    </source>
</evidence>
<protein>
    <recommendedName>
        <fullName evidence="6 7">D,D-heptose 1,7-bisphosphate phosphatase</fullName>
        <ecNumber evidence="7">3.1.3.-</ecNumber>
    </recommendedName>
</protein>
<dbReference type="EMBL" id="AZJI01000009">
    <property type="protein sequence ID" value="ETD22557.1"/>
    <property type="molecule type" value="Genomic_DNA"/>
</dbReference>
<dbReference type="GO" id="GO:0016791">
    <property type="term" value="F:phosphatase activity"/>
    <property type="evidence" value="ECO:0007669"/>
    <property type="project" value="InterPro"/>
</dbReference>
<evidence type="ECO:0000256" key="9">
    <source>
        <dbReference type="PIRSR" id="PIRSR004682-2"/>
    </source>
</evidence>
<dbReference type="AlphaFoldDB" id="V8C674"/>
<dbReference type="InterPro" id="IPR006549">
    <property type="entry name" value="HAD-SF_hydro_IIIA"/>
</dbReference>
<feature type="site" description="Stabilizes the phosphoryl group" evidence="10">
    <location>
        <position position="58"/>
    </location>
</feature>
<dbReference type="InterPro" id="IPR036412">
    <property type="entry name" value="HAD-like_sf"/>
</dbReference>
<feature type="site" description="Contributes to substrate recognition" evidence="10">
    <location>
        <position position="109"/>
    </location>
</feature>
<dbReference type="HOGENOM" id="CLU_085077_3_1_7"/>
<feature type="binding site" evidence="11">
    <location>
        <position position="16"/>
    </location>
    <ligand>
        <name>Mg(2+)</name>
        <dbReference type="ChEBI" id="CHEBI:18420"/>
    </ligand>
</feature>
<dbReference type="STRING" id="1357400.HMPREF2086_01873"/>
<dbReference type="GO" id="GO:0005737">
    <property type="term" value="C:cytoplasm"/>
    <property type="evidence" value="ECO:0007669"/>
    <property type="project" value="UniProtKB-SubCell"/>
</dbReference>
<dbReference type="NCBIfam" id="TIGR01662">
    <property type="entry name" value="HAD-SF-IIIA"/>
    <property type="match status" value="1"/>
</dbReference>
<evidence type="ECO:0000256" key="6">
    <source>
        <dbReference type="ARBA" id="ARBA00031828"/>
    </source>
</evidence>
<sequence>MSNATKKSGTKAVFFDRDGIINKDIGYVYKQEDFEFQDGIFDLLKFCKERGYLLLVVTNQSGIGRGFYTLEDFKKLSSYMQSQVQARLGFKFDSIYFCPHSPDEECECRKPKSAMIEQAKKDYNVNLDESFIIGDKITDMQAGQEGGIRHKLFVSKAFSSQVKNISNLHTLATLSEAREVMNNILNPKI</sequence>
<dbReference type="InterPro" id="IPR023214">
    <property type="entry name" value="HAD_sf"/>
</dbReference>
<feature type="binding site" evidence="9">
    <location>
        <begin position="16"/>
        <end position="18"/>
    </location>
    <ligand>
        <name>substrate</name>
    </ligand>
</feature>
<feature type="binding site" evidence="11">
    <location>
        <position position="100"/>
    </location>
    <ligand>
        <name>Zn(2+)</name>
        <dbReference type="ChEBI" id="CHEBI:29105"/>
    </ligand>
</feature>
<feature type="binding site" evidence="11">
    <location>
        <position position="106"/>
    </location>
    <ligand>
        <name>Zn(2+)</name>
        <dbReference type="ChEBI" id="CHEBI:29105"/>
    </ligand>
</feature>
<dbReference type="InterPro" id="IPR006543">
    <property type="entry name" value="Histidinol-phos"/>
</dbReference>
<dbReference type="eggNOG" id="COG0241">
    <property type="taxonomic scope" value="Bacteria"/>
</dbReference>
<dbReference type="Pfam" id="PF13242">
    <property type="entry name" value="Hydrolase_like"/>
    <property type="match status" value="1"/>
</dbReference>
<keyword evidence="11" id="KW-0460">Magnesium</keyword>
<evidence type="ECO:0000256" key="4">
    <source>
        <dbReference type="ARBA" id="ARBA00022801"/>
    </source>
</evidence>
<dbReference type="PATRIC" id="fig|1357400.3.peg.2538"/>
<evidence type="ECO:0000256" key="5">
    <source>
        <dbReference type="ARBA" id="ARBA00023277"/>
    </source>
</evidence>
<dbReference type="GO" id="GO:0005975">
    <property type="term" value="P:carbohydrate metabolic process"/>
    <property type="evidence" value="ECO:0007669"/>
    <property type="project" value="InterPro"/>
</dbReference>
<dbReference type="OrthoDB" id="9814110at2"/>
<dbReference type="Gene3D" id="3.40.50.1000">
    <property type="entry name" value="HAD superfamily/HAD-like"/>
    <property type="match status" value="1"/>
</dbReference>
<feature type="binding site" evidence="11">
    <location>
        <position position="98"/>
    </location>
    <ligand>
        <name>Zn(2+)</name>
        <dbReference type="ChEBI" id="CHEBI:29105"/>
    </ligand>
</feature>
<evidence type="ECO:0000256" key="11">
    <source>
        <dbReference type="PIRSR" id="PIRSR004682-4"/>
    </source>
</evidence>
<keyword evidence="5 7" id="KW-0119">Carbohydrate metabolism</keyword>
<dbReference type="PIRSF" id="PIRSF004682">
    <property type="entry name" value="GmhB"/>
    <property type="match status" value="1"/>
</dbReference>
<keyword evidence="4 7" id="KW-0378">Hydrolase</keyword>
<keyword evidence="2 7" id="KW-0963">Cytoplasm</keyword>
<evidence type="ECO:0000256" key="7">
    <source>
        <dbReference type="PIRNR" id="PIRNR004682"/>
    </source>
</evidence>
<feature type="binding site" evidence="11">
    <location>
        <position position="135"/>
    </location>
    <ligand>
        <name>Mg(2+)</name>
        <dbReference type="ChEBI" id="CHEBI:18420"/>
    </ligand>
</feature>
<comment type="cofactor">
    <cofactor evidence="11">
        <name>Zn(2+)</name>
        <dbReference type="ChEBI" id="CHEBI:29105"/>
    </cofactor>
</comment>
<dbReference type="CDD" id="cd07503">
    <property type="entry name" value="HAD_HisB-N"/>
    <property type="match status" value="1"/>
</dbReference>
<feature type="binding site" evidence="11">
    <location>
        <position position="136"/>
    </location>
    <ligand>
        <name>Mg(2+)</name>
        <dbReference type="ChEBI" id="CHEBI:18420"/>
    </ligand>
</feature>
<dbReference type="Proteomes" id="UP000018731">
    <property type="component" value="Unassembled WGS sequence"/>
</dbReference>
<feature type="binding site" evidence="9">
    <location>
        <position position="136"/>
    </location>
    <ligand>
        <name>substrate</name>
    </ligand>
</feature>
<keyword evidence="3 11" id="KW-0479">Metal-binding</keyword>
<evidence type="ECO:0000256" key="1">
    <source>
        <dbReference type="ARBA" id="ARBA00004496"/>
    </source>
</evidence>
<feature type="binding site" evidence="9">
    <location>
        <begin position="109"/>
        <end position="110"/>
    </location>
    <ligand>
        <name>substrate</name>
    </ligand>
</feature>
<proteinExistence type="inferred from homology"/>
<comment type="subcellular location">
    <subcellularLocation>
        <location evidence="1 7">Cytoplasm</location>
    </subcellularLocation>
</comment>
<feature type="binding site" evidence="9">
    <location>
        <begin position="58"/>
        <end position="61"/>
    </location>
    <ligand>
        <name>substrate</name>
    </ligand>
</feature>
<feature type="binding site" evidence="11">
    <location>
        <position position="18"/>
    </location>
    <ligand>
        <name>Mg(2+)</name>
        <dbReference type="ChEBI" id="CHEBI:18420"/>
    </ligand>
</feature>
<comment type="cofactor">
    <cofactor evidence="11">
        <name>Mg(2+)</name>
        <dbReference type="ChEBI" id="CHEBI:18420"/>
    </cofactor>
</comment>
<dbReference type="NCBIfam" id="TIGR00213">
    <property type="entry name" value="GmhB_yaeD"/>
    <property type="match status" value="1"/>
</dbReference>
<accession>V8C674</accession>
<organism evidence="12 13">
    <name type="scientific">Helicobacter macacae MIT 99-5501</name>
    <dbReference type="NCBI Taxonomy" id="1357400"/>
    <lineage>
        <taxon>Bacteria</taxon>
        <taxon>Pseudomonadati</taxon>
        <taxon>Campylobacterota</taxon>
        <taxon>Epsilonproteobacteria</taxon>
        <taxon>Campylobacterales</taxon>
        <taxon>Helicobacteraceae</taxon>
        <taxon>Helicobacter</taxon>
    </lineage>
</organism>
<feature type="active site" description="Nucleophile" evidence="8">
    <location>
        <position position="16"/>
    </location>
</feature>
<feature type="site" description="Contributes to substrate recognition" evidence="10">
    <location>
        <position position="110"/>
    </location>
</feature>
<feature type="binding site" evidence="9">
    <location>
        <begin position="24"/>
        <end position="27"/>
    </location>
    <ligand>
        <name>substrate</name>
    </ligand>
</feature>
<gene>
    <name evidence="12" type="ORF">HMPREF2086_01873</name>
</gene>
<dbReference type="EC" id="3.1.3.-" evidence="7"/>
<dbReference type="RefSeq" id="WP_023928694.1">
    <property type="nucleotide sequence ID" value="NZ_KI669455.1"/>
</dbReference>
<comment type="similarity">
    <text evidence="7">Belongs to the gmhB family.</text>
</comment>
<dbReference type="SUPFAM" id="SSF56784">
    <property type="entry name" value="HAD-like"/>
    <property type="match status" value="1"/>
</dbReference>
<name>V8C674_9HELI</name>
<dbReference type="NCBIfam" id="TIGR01656">
    <property type="entry name" value="Histidinol-ppas"/>
    <property type="match status" value="1"/>
</dbReference>
<reference evidence="12 13" key="1">
    <citation type="journal article" date="2014" name="Genome Announc.">
        <title>Draft genome sequences of six enterohepatic helicobacter species isolated from humans and one from rhesus macaques.</title>
        <authorList>
            <person name="Shen Z."/>
            <person name="Sheh A."/>
            <person name="Young S.K."/>
            <person name="Abouelliel A."/>
            <person name="Ward D.V."/>
            <person name="Earl A.M."/>
            <person name="Fox J.G."/>
        </authorList>
    </citation>
    <scope>NUCLEOTIDE SEQUENCE [LARGE SCALE GENOMIC DNA]</scope>
    <source>
        <strain evidence="12 13">MIT 99-5501</strain>
    </source>
</reference>
<dbReference type="PANTHER" id="PTHR42891">
    <property type="entry name" value="D-GLYCERO-BETA-D-MANNO-HEPTOSE-1,7-BISPHOSPHATE 7-PHOSPHATASE"/>
    <property type="match status" value="1"/>
</dbReference>
<feature type="binding site" evidence="11">
    <location>
        <position position="108"/>
    </location>
    <ligand>
        <name>Zn(2+)</name>
        <dbReference type="ChEBI" id="CHEBI:29105"/>
    </ligand>
</feature>
<evidence type="ECO:0000256" key="8">
    <source>
        <dbReference type="PIRSR" id="PIRSR004682-1"/>
    </source>
</evidence>
<feature type="active site" description="Proton donor" evidence="8">
    <location>
        <position position="18"/>
    </location>
</feature>
<dbReference type="PANTHER" id="PTHR42891:SF1">
    <property type="entry name" value="D-GLYCERO-BETA-D-MANNO-HEPTOSE-1,7-BISPHOSPHATE 7-PHOSPHATASE"/>
    <property type="match status" value="1"/>
</dbReference>